<dbReference type="Proteomes" id="UP001283361">
    <property type="component" value="Unassembled WGS sequence"/>
</dbReference>
<protein>
    <submittedName>
        <fullName evidence="1">Uncharacterized protein</fullName>
    </submittedName>
</protein>
<dbReference type="AlphaFoldDB" id="A0AAE1AY42"/>
<sequence length="95" mass="10938">MKTATILERFEQEIESNRDNGATDRVKTDRKEVKRMCFEKGQKKLKSLHQAQNCITSGRFPRRKMLGVRKNPFALADPYSAEESILAMESNLAFT</sequence>
<reference evidence="1" key="1">
    <citation type="journal article" date="2023" name="G3 (Bethesda)">
        <title>A reference genome for the long-term kleptoplast-retaining sea slug Elysia crispata morphotype clarki.</title>
        <authorList>
            <person name="Eastman K.E."/>
            <person name="Pendleton A.L."/>
            <person name="Shaikh M.A."/>
            <person name="Suttiyut T."/>
            <person name="Ogas R."/>
            <person name="Tomko P."/>
            <person name="Gavelis G."/>
            <person name="Widhalm J.R."/>
            <person name="Wisecaver J.H."/>
        </authorList>
    </citation>
    <scope>NUCLEOTIDE SEQUENCE</scope>
    <source>
        <strain evidence="1">ECLA1</strain>
    </source>
</reference>
<organism evidence="1 2">
    <name type="scientific">Elysia crispata</name>
    <name type="common">lettuce slug</name>
    <dbReference type="NCBI Taxonomy" id="231223"/>
    <lineage>
        <taxon>Eukaryota</taxon>
        <taxon>Metazoa</taxon>
        <taxon>Spiralia</taxon>
        <taxon>Lophotrochozoa</taxon>
        <taxon>Mollusca</taxon>
        <taxon>Gastropoda</taxon>
        <taxon>Heterobranchia</taxon>
        <taxon>Euthyneura</taxon>
        <taxon>Panpulmonata</taxon>
        <taxon>Sacoglossa</taxon>
        <taxon>Placobranchoidea</taxon>
        <taxon>Plakobranchidae</taxon>
        <taxon>Elysia</taxon>
    </lineage>
</organism>
<gene>
    <name evidence="1" type="ORF">RRG08_004097</name>
</gene>
<evidence type="ECO:0000313" key="1">
    <source>
        <dbReference type="EMBL" id="KAK3796194.1"/>
    </source>
</evidence>
<comment type="caution">
    <text evidence="1">The sequence shown here is derived from an EMBL/GenBank/DDBJ whole genome shotgun (WGS) entry which is preliminary data.</text>
</comment>
<keyword evidence="2" id="KW-1185">Reference proteome</keyword>
<name>A0AAE1AY42_9GAST</name>
<evidence type="ECO:0000313" key="2">
    <source>
        <dbReference type="Proteomes" id="UP001283361"/>
    </source>
</evidence>
<accession>A0AAE1AY42</accession>
<proteinExistence type="predicted"/>
<dbReference type="EMBL" id="JAWDGP010000907">
    <property type="protein sequence ID" value="KAK3796194.1"/>
    <property type="molecule type" value="Genomic_DNA"/>
</dbReference>